<evidence type="ECO:0000256" key="1">
    <source>
        <dbReference type="SAM" id="Phobius"/>
    </source>
</evidence>
<evidence type="ECO:0000313" key="2">
    <source>
        <dbReference type="EMBL" id="KIL40381.1"/>
    </source>
</evidence>
<gene>
    <name evidence="2" type="ORF">SD70_14220</name>
</gene>
<dbReference type="EMBL" id="JXAK01000022">
    <property type="protein sequence ID" value="KIL40381.1"/>
    <property type="molecule type" value="Genomic_DNA"/>
</dbReference>
<sequence length="270" mass="31547">MSLSNLVPKIRTTTNSLFIRLFASFLIVIVILVSFTYFSLSYSKNKVRDEVIRYNTLNLKATTDSYEKEFELVKNLLLNLYFNENVQLMYADGRSVNYEIADKTVKDIRQITTNPRLYLNNVIIYYKKASLVLDASSFTQDSIFFNKFYSSKEYPLAFWQGQFQSDEHFRVYAPSNFYDIPFVNDYNLLGRAFPVVVKNNWAPDFYMAAFLDVKKNVPGVPPVHQRQFFHTGRGRPRAVRLLRGRHPRDAAGLRQREGVRQEGQQLLFLP</sequence>
<evidence type="ECO:0000313" key="3">
    <source>
        <dbReference type="Proteomes" id="UP000031967"/>
    </source>
</evidence>
<keyword evidence="1" id="KW-0472">Membrane</keyword>
<keyword evidence="3" id="KW-1185">Reference proteome</keyword>
<feature type="transmembrane region" description="Helical" evidence="1">
    <location>
        <begin position="17"/>
        <end position="38"/>
    </location>
</feature>
<dbReference type="RefSeq" id="WP_041048185.1">
    <property type="nucleotide sequence ID" value="NZ_JXAK01000022.1"/>
</dbReference>
<keyword evidence="1" id="KW-0812">Transmembrane</keyword>
<accession>A0ABR5AH52</accession>
<keyword evidence="1" id="KW-1133">Transmembrane helix</keyword>
<reference evidence="2 3" key="1">
    <citation type="submission" date="2014-12" db="EMBL/GenBank/DDBJ databases">
        <title>Draft genome sequence of Paenibacillus kamchatkensis strain B-2647.</title>
        <authorList>
            <person name="Karlyshev A.V."/>
            <person name="Kudryashova E.B."/>
        </authorList>
    </citation>
    <scope>NUCLEOTIDE SEQUENCE [LARGE SCALE GENOMIC DNA]</scope>
    <source>
        <strain evidence="2 3">VKM B-2647</strain>
    </source>
</reference>
<protein>
    <submittedName>
        <fullName evidence="2">Uncharacterized protein</fullName>
    </submittedName>
</protein>
<comment type="caution">
    <text evidence="2">The sequence shown here is derived from an EMBL/GenBank/DDBJ whole genome shotgun (WGS) entry which is preliminary data.</text>
</comment>
<dbReference type="Proteomes" id="UP000031967">
    <property type="component" value="Unassembled WGS sequence"/>
</dbReference>
<proteinExistence type="predicted"/>
<organism evidence="2 3">
    <name type="scientific">Gordoniibacillus kamchatkensis</name>
    <dbReference type="NCBI Taxonomy" id="1590651"/>
    <lineage>
        <taxon>Bacteria</taxon>
        <taxon>Bacillati</taxon>
        <taxon>Bacillota</taxon>
        <taxon>Bacilli</taxon>
        <taxon>Bacillales</taxon>
        <taxon>Paenibacillaceae</taxon>
        <taxon>Gordoniibacillus</taxon>
    </lineage>
</organism>
<name>A0ABR5AH52_9BACL</name>